<feature type="transmembrane region" description="Helical" evidence="2">
    <location>
        <begin position="188"/>
        <end position="205"/>
    </location>
</feature>
<dbReference type="GO" id="GO:0016757">
    <property type="term" value="F:glycosyltransferase activity"/>
    <property type="evidence" value="ECO:0007669"/>
    <property type="project" value="UniProtKB-KW"/>
</dbReference>
<evidence type="ECO:0000313" key="3">
    <source>
        <dbReference type="EMBL" id="QYM78763.1"/>
    </source>
</evidence>
<dbReference type="RefSeq" id="WP_220161867.1">
    <property type="nucleotide sequence ID" value="NZ_CP080507.1"/>
</dbReference>
<keyword evidence="2" id="KW-0812">Transmembrane</keyword>
<feature type="transmembrane region" description="Helical" evidence="2">
    <location>
        <begin position="211"/>
        <end position="231"/>
    </location>
</feature>
<keyword evidence="2" id="KW-0472">Membrane</keyword>
<dbReference type="Proteomes" id="UP000825051">
    <property type="component" value="Chromosome"/>
</dbReference>
<dbReference type="EMBL" id="CP080507">
    <property type="protein sequence ID" value="QYM78763.1"/>
    <property type="molecule type" value="Genomic_DNA"/>
</dbReference>
<feature type="transmembrane region" description="Helical" evidence="2">
    <location>
        <begin position="347"/>
        <end position="368"/>
    </location>
</feature>
<evidence type="ECO:0000256" key="1">
    <source>
        <dbReference type="SAM" id="MobiDB-lite"/>
    </source>
</evidence>
<feature type="transmembrane region" description="Helical" evidence="2">
    <location>
        <begin position="163"/>
        <end position="181"/>
    </location>
</feature>
<accession>A0A8F9TUY8</accession>
<reference evidence="3" key="1">
    <citation type="submission" date="2021-08" db="EMBL/GenBank/DDBJ databases">
        <title>Genome of a novel bacterium of the phylum Verrucomicrobia, Oleiharenicola sp. KSB-15.</title>
        <authorList>
            <person name="Chung J.-H."/>
            <person name="Ahn J.-H."/>
            <person name="Yoon Y."/>
            <person name="Kim D.-Y."/>
            <person name="An S.-H."/>
            <person name="Park I."/>
            <person name="Yeon J."/>
        </authorList>
    </citation>
    <scope>NUCLEOTIDE SEQUENCE</scope>
    <source>
        <strain evidence="3">KSB-15</strain>
    </source>
</reference>
<dbReference type="EC" id="2.4.-.-" evidence="3"/>
<keyword evidence="3" id="KW-0328">Glycosyltransferase</keyword>
<name>A0A8F9TUY8_9BACT</name>
<feature type="transmembrane region" description="Helical" evidence="2">
    <location>
        <begin position="243"/>
        <end position="274"/>
    </location>
</feature>
<proteinExistence type="predicted"/>
<feature type="transmembrane region" description="Helical" evidence="2">
    <location>
        <begin position="380"/>
        <end position="401"/>
    </location>
</feature>
<evidence type="ECO:0000256" key="2">
    <source>
        <dbReference type="SAM" id="Phobius"/>
    </source>
</evidence>
<keyword evidence="4" id="KW-1185">Reference proteome</keyword>
<gene>
    <name evidence="3" type="ORF">K0B96_15885</name>
</gene>
<feature type="transmembrane region" description="Helical" evidence="2">
    <location>
        <begin position="280"/>
        <end position="296"/>
    </location>
</feature>
<dbReference type="KEGG" id="ole:K0B96_15885"/>
<protein>
    <submittedName>
        <fullName evidence="3">Glycosyltransferase family 39 protein</fullName>
        <ecNumber evidence="3">2.4.-.-</ecNumber>
    </submittedName>
</protein>
<feature type="transmembrane region" description="Helical" evidence="2">
    <location>
        <begin position="413"/>
        <end position="431"/>
    </location>
</feature>
<sequence>MNSLLRHRSLWLLSGTAALALVLGFLTFTPDQSMQLVIYGGYWALLLITVLFGWALWRVLRPAAERWRELRGARKWPAVLVLGCGLVLLVQESFGFKILMDEVMLLGTSMSLHFDKTALVPTRGHDIQGAFQLLSGQLDKRPLFHPFLLSLLHDFTGYRPENAFVLNVLLTFTLLGLVFHVGRRLGGMGAGAAAVLLLTSLPLLSQNATGGGFEILNLVMILVNVALALRYAERLDDDSLNALCLAAVLLALTRYESVLFLLPIAAVIACGWWRQRRLQFTWAVWATPLLLLPVAWHNRVFSARDSAWELAGQPGAAKPFALRYVPDNIQHALNFFFDPSANQGNSLVLSVLGFLALPFLLLWLVKILRRPGANPAVSVAFAWMAVGFLLHGALMMVYFWGKFDDPVIRRLSLPENLFLALAVIVVVAELARRAVAWRVLIGVVVAGMFFSSLPAMARHAYSLEYYVGRETAWRREFIAAHPERDYLVIDANSIIWITHLVSSTPVLQALEHKDLLIFNFQNRTFSNIYVFQRFDVDPKTGALTVQKDDDIGPDYHLATVQERQFSPMRLSRISRVTAIDGGPTTPPTEKPVPLEKLSREEREKVRQAYFEHFIQELP</sequence>
<keyword evidence="3" id="KW-0808">Transferase</keyword>
<feature type="transmembrane region" description="Helical" evidence="2">
    <location>
        <begin position="12"/>
        <end position="30"/>
    </location>
</feature>
<feature type="region of interest" description="Disordered" evidence="1">
    <location>
        <begin position="578"/>
        <end position="600"/>
    </location>
</feature>
<feature type="transmembrane region" description="Helical" evidence="2">
    <location>
        <begin position="36"/>
        <end position="57"/>
    </location>
</feature>
<keyword evidence="2" id="KW-1133">Transmembrane helix</keyword>
<organism evidence="3 4">
    <name type="scientific">Horticoccus luteus</name>
    <dbReference type="NCBI Taxonomy" id="2862869"/>
    <lineage>
        <taxon>Bacteria</taxon>
        <taxon>Pseudomonadati</taxon>
        <taxon>Verrucomicrobiota</taxon>
        <taxon>Opitutia</taxon>
        <taxon>Opitutales</taxon>
        <taxon>Opitutaceae</taxon>
        <taxon>Horticoccus</taxon>
    </lineage>
</organism>
<dbReference type="AlphaFoldDB" id="A0A8F9TUY8"/>
<evidence type="ECO:0000313" key="4">
    <source>
        <dbReference type="Proteomes" id="UP000825051"/>
    </source>
</evidence>
<feature type="transmembrane region" description="Helical" evidence="2">
    <location>
        <begin position="437"/>
        <end position="457"/>
    </location>
</feature>